<keyword evidence="2" id="KW-1185">Reference proteome</keyword>
<protein>
    <recommendedName>
        <fullName evidence="3">Acetyltransferase</fullName>
    </recommendedName>
</protein>
<evidence type="ECO:0008006" key="3">
    <source>
        <dbReference type="Google" id="ProtNLM"/>
    </source>
</evidence>
<dbReference type="SUPFAM" id="SSF64182">
    <property type="entry name" value="DHH phosphoesterases"/>
    <property type="match status" value="1"/>
</dbReference>
<accession>A0ABM8YXK6</accession>
<evidence type="ECO:0000313" key="1">
    <source>
        <dbReference type="EMBL" id="CAG9932280.1"/>
    </source>
</evidence>
<evidence type="ECO:0000313" key="2">
    <source>
        <dbReference type="Proteomes" id="UP000839052"/>
    </source>
</evidence>
<dbReference type="InterPro" id="IPR038763">
    <property type="entry name" value="DHH_sf"/>
</dbReference>
<dbReference type="EMBL" id="OU912926">
    <property type="protein sequence ID" value="CAG9932280.1"/>
    <property type="molecule type" value="Genomic_DNA"/>
</dbReference>
<dbReference type="Proteomes" id="UP000839052">
    <property type="component" value="Chromosome"/>
</dbReference>
<gene>
    <name evidence="1" type="ORF">NTG6680_1027</name>
</gene>
<reference evidence="1 2" key="1">
    <citation type="submission" date="2021-10" db="EMBL/GenBank/DDBJ databases">
        <authorList>
            <person name="Koch H."/>
        </authorList>
    </citation>
    <scope>NUCLEOTIDE SEQUENCE [LARGE SCALE GENOMIC DNA]</scope>
    <source>
        <strain evidence="1">6680</strain>
    </source>
</reference>
<sequence>MSNVTIYDIFNGDADGICALHQLRLAHPAKSILVTGVKRDTSLLAQVQAEVDDQITVLDIAMSKNREALLLALDRGAQVRYFDHHIPGDIPTHPQLTTFIDTCPNICTSLLVNNHLNGQFLIWAVVAAFGDNMHESAINASKTLQLSTTQLDALQKLGECINYNAYGESLQDLYFHPAELYQIMHHHRDPFTFIHEEPAFETLKNGYIADIALAQKLKPEVENTTGTIYLLPDAPWSRRISGVFGNLLATAFPFKAHAILTKRTNGGFVVSVRAPLARKNGAEKVCEQFETGGGRKGAAGINCLPENQFDRFNQIFNTTFSHNA</sequence>
<name>A0ABM8YXK6_9PROT</name>
<organism evidence="1 2">
    <name type="scientific">Candidatus Nitrotoga arctica</name>
    <dbReference type="NCBI Taxonomy" id="453162"/>
    <lineage>
        <taxon>Bacteria</taxon>
        <taxon>Pseudomonadati</taxon>
        <taxon>Pseudomonadota</taxon>
        <taxon>Betaproteobacteria</taxon>
        <taxon>Nitrosomonadales</taxon>
        <taxon>Gallionellaceae</taxon>
        <taxon>Candidatus Nitrotoga</taxon>
    </lineage>
</organism>
<proteinExistence type="predicted"/>